<dbReference type="Proteomes" id="UP000649604">
    <property type="component" value="Unassembled WGS sequence"/>
</dbReference>
<accession>A0A9D5JTZ1</accession>
<dbReference type="InterPro" id="IPR018977">
    <property type="entry name" value="NurA_domain"/>
</dbReference>
<name>A0A9D5JTZ1_9BACT</name>
<comment type="caution">
    <text evidence="2">The sequence shown here is derived from an EMBL/GenBank/DDBJ whole genome shotgun (WGS) entry which is preliminary data.</text>
</comment>
<evidence type="ECO:0000313" key="3">
    <source>
        <dbReference type="Proteomes" id="UP000649604"/>
    </source>
</evidence>
<sequence>MLDVLALHHQIHAMMSAHRDVRRRYDDQLARAQDTLGEWTARWRELVEKLAQSRTSWLVADDIHAPLQTTSPLPACPSPLTVIATDGSQIYPDRHEFASCYLINIGIVVLPYGTRESPMLHSQPRLFYRDEEISRIWNGKQVPVTSEIVAALRGAYEIDALAAHATHAAATPRPTVAMTDGTLILWQLEGKPKEFQHEILSVYLQSFEHFHAQQIPVMGYISQPGSADVINVLRVALCPENPTNCDRCPYKGREQELPCEPIAEVTDASLFAHILGRGERTQVFQSRSTILNEYGSHHIHFFYLNVGAELVRIEIPRWVAATPALLAQVHAVAYDQAQKGQGYPVSLSEAHEQAVIRSDERAQFYRILEQCYVREGVAVNLSRKALKKRTASI</sequence>
<evidence type="ECO:0000259" key="1">
    <source>
        <dbReference type="SMART" id="SM00933"/>
    </source>
</evidence>
<dbReference type="Pfam" id="PF09376">
    <property type="entry name" value="NurA"/>
    <property type="match status" value="1"/>
</dbReference>
<organism evidence="2 3">
    <name type="scientific">candidate division KSB3 bacterium</name>
    <dbReference type="NCBI Taxonomy" id="2044937"/>
    <lineage>
        <taxon>Bacteria</taxon>
        <taxon>candidate division KSB3</taxon>
    </lineage>
</organism>
<feature type="domain" description="NurA" evidence="1">
    <location>
        <begin position="80"/>
        <end position="356"/>
    </location>
</feature>
<gene>
    <name evidence="2" type="ORF">GF339_05970</name>
</gene>
<dbReference type="EMBL" id="WJJP01000186">
    <property type="protein sequence ID" value="MBD3324110.1"/>
    <property type="molecule type" value="Genomic_DNA"/>
</dbReference>
<protein>
    <recommendedName>
        <fullName evidence="1">NurA domain-containing protein</fullName>
    </recommendedName>
</protein>
<reference evidence="2" key="1">
    <citation type="submission" date="2019-11" db="EMBL/GenBank/DDBJ databases">
        <title>Microbial mats filling the niche in hypersaline microbial mats.</title>
        <authorList>
            <person name="Wong H.L."/>
            <person name="Macleod F.I."/>
            <person name="White R.A. III"/>
            <person name="Burns B.P."/>
        </authorList>
    </citation>
    <scope>NUCLEOTIDE SEQUENCE</scope>
    <source>
        <strain evidence="2">Rbin_158</strain>
    </source>
</reference>
<dbReference type="AlphaFoldDB" id="A0A9D5JTZ1"/>
<dbReference type="SMART" id="SM00933">
    <property type="entry name" value="NurA"/>
    <property type="match status" value="1"/>
</dbReference>
<proteinExistence type="predicted"/>
<evidence type="ECO:0000313" key="2">
    <source>
        <dbReference type="EMBL" id="MBD3324110.1"/>
    </source>
</evidence>